<sequence length="147" mass="15329">MTIPLIPGPIPPESTPTPEPSSSPIVTTVSGSPTTTMVIRIQASECGYFDSALDFTSAHQLIGSTMSCHPSGCTGVPHLTITALVHPPSGSAVDFRVCSSTYSIHSFGSTSLPSALHLFSKPPPPSWILRLHLGPSAQCRHPGSSDL</sequence>
<dbReference type="AlphaFoldDB" id="A0A3N0Y959"/>
<protein>
    <submittedName>
        <fullName evidence="2">Uncharacterized protein</fullName>
    </submittedName>
</protein>
<dbReference type="Proteomes" id="UP000281406">
    <property type="component" value="Unassembled WGS sequence"/>
</dbReference>
<feature type="compositionally biased region" description="Pro residues" evidence="1">
    <location>
        <begin position="1"/>
        <end position="21"/>
    </location>
</feature>
<gene>
    <name evidence="2" type="ORF">DPX16_8519</name>
</gene>
<evidence type="ECO:0000313" key="2">
    <source>
        <dbReference type="EMBL" id="ROL42773.1"/>
    </source>
</evidence>
<name>A0A3N0Y959_ANAGA</name>
<reference evidence="2 3" key="1">
    <citation type="submission" date="2018-10" db="EMBL/GenBank/DDBJ databases">
        <title>Genome assembly for a Yunnan-Guizhou Plateau 3E fish, Anabarilius grahami (Regan), and its evolutionary and genetic applications.</title>
        <authorList>
            <person name="Jiang W."/>
        </authorList>
    </citation>
    <scope>NUCLEOTIDE SEQUENCE [LARGE SCALE GENOMIC DNA]</scope>
    <source>
        <strain evidence="2">AG-KIZ</strain>
        <tissue evidence="2">Muscle</tissue>
    </source>
</reference>
<organism evidence="2 3">
    <name type="scientific">Anabarilius grahami</name>
    <name type="common">Kanglang fish</name>
    <name type="synonym">Barilius grahami</name>
    <dbReference type="NCBI Taxonomy" id="495550"/>
    <lineage>
        <taxon>Eukaryota</taxon>
        <taxon>Metazoa</taxon>
        <taxon>Chordata</taxon>
        <taxon>Craniata</taxon>
        <taxon>Vertebrata</taxon>
        <taxon>Euteleostomi</taxon>
        <taxon>Actinopterygii</taxon>
        <taxon>Neopterygii</taxon>
        <taxon>Teleostei</taxon>
        <taxon>Ostariophysi</taxon>
        <taxon>Cypriniformes</taxon>
        <taxon>Xenocyprididae</taxon>
        <taxon>Xenocypridinae</taxon>
        <taxon>Xenocypridinae incertae sedis</taxon>
        <taxon>Anabarilius</taxon>
    </lineage>
</organism>
<comment type="caution">
    <text evidence="2">The sequence shown here is derived from an EMBL/GenBank/DDBJ whole genome shotgun (WGS) entry which is preliminary data.</text>
</comment>
<feature type="region of interest" description="Disordered" evidence="1">
    <location>
        <begin position="1"/>
        <end position="29"/>
    </location>
</feature>
<evidence type="ECO:0000313" key="3">
    <source>
        <dbReference type="Proteomes" id="UP000281406"/>
    </source>
</evidence>
<dbReference type="EMBL" id="RJVU01049301">
    <property type="protein sequence ID" value="ROL42773.1"/>
    <property type="molecule type" value="Genomic_DNA"/>
</dbReference>
<keyword evidence="3" id="KW-1185">Reference proteome</keyword>
<proteinExistence type="predicted"/>
<accession>A0A3N0Y959</accession>
<evidence type="ECO:0000256" key="1">
    <source>
        <dbReference type="SAM" id="MobiDB-lite"/>
    </source>
</evidence>